<accession>A0AAN8Y816</accession>
<organism evidence="2 3">
    <name type="scientific">Solanum bulbocastanum</name>
    <name type="common">Wild potato</name>
    <dbReference type="NCBI Taxonomy" id="147425"/>
    <lineage>
        <taxon>Eukaryota</taxon>
        <taxon>Viridiplantae</taxon>
        <taxon>Streptophyta</taxon>
        <taxon>Embryophyta</taxon>
        <taxon>Tracheophyta</taxon>
        <taxon>Spermatophyta</taxon>
        <taxon>Magnoliopsida</taxon>
        <taxon>eudicotyledons</taxon>
        <taxon>Gunneridae</taxon>
        <taxon>Pentapetalae</taxon>
        <taxon>asterids</taxon>
        <taxon>lamiids</taxon>
        <taxon>Solanales</taxon>
        <taxon>Solanaceae</taxon>
        <taxon>Solanoideae</taxon>
        <taxon>Solaneae</taxon>
        <taxon>Solanum</taxon>
    </lineage>
</organism>
<dbReference type="Proteomes" id="UP001371456">
    <property type="component" value="Unassembled WGS sequence"/>
</dbReference>
<proteinExistence type="predicted"/>
<evidence type="ECO:0000313" key="3">
    <source>
        <dbReference type="Proteomes" id="UP001371456"/>
    </source>
</evidence>
<protein>
    <submittedName>
        <fullName evidence="2">Uncharacterized protein</fullName>
    </submittedName>
</protein>
<feature type="signal peptide" evidence="1">
    <location>
        <begin position="1"/>
        <end position="23"/>
    </location>
</feature>
<comment type="caution">
    <text evidence="2">The sequence shown here is derived from an EMBL/GenBank/DDBJ whole genome shotgun (WGS) entry which is preliminary data.</text>
</comment>
<evidence type="ECO:0000256" key="1">
    <source>
        <dbReference type="SAM" id="SignalP"/>
    </source>
</evidence>
<evidence type="ECO:0000313" key="2">
    <source>
        <dbReference type="EMBL" id="KAK6782995.1"/>
    </source>
</evidence>
<gene>
    <name evidence="2" type="ORF">RDI58_020791</name>
</gene>
<feature type="chain" id="PRO_5042883742" evidence="1">
    <location>
        <begin position="24"/>
        <end position="44"/>
    </location>
</feature>
<dbReference type="EMBL" id="JBANQN010000008">
    <property type="protein sequence ID" value="KAK6782995.1"/>
    <property type="molecule type" value="Genomic_DNA"/>
</dbReference>
<dbReference type="AlphaFoldDB" id="A0AAN8Y816"/>
<keyword evidence="1" id="KW-0732">Signal</keyword>
<reference evidence="2 3" key="1">
    <citation type="submission" date="2024-02" db="EMBL/GenBank/DDBJ databases">
        <title>de novo genome assembly of Solanum bulbocastanum strain 11H21.</title>
        <authorList>
            <person name="Hosaka A.J."/>
        </authorList>
    </citation>
    <scope>NUCLEOTIDE SEQUENCE [LARGE SCALE GENOMIC DNA]</scope>
    <source>
        <tissue evidence="2">Young leaves</tissue>
    </source>
</reference>
<name>A0AAN8Y816_SOLBU</name>
<keyword evidence="3" id="KW-1185">Reference proteome</keyword>
<sequence length="44" mass="5055">MCHCSLSSLTLLLILTNNNNTNTLLPDFPTIVRLDQLNLQRMLR</sequence>